<comment type="subunit">
    <text evidence="2 4">Homodimer.</text>
</comment>
<dbReference type="PANTHER" id="PTHR46442">
    <property type="entry name" value="DIRIGENT PROTEIN"/>
    <property type="match status" value="1"/>
</dbReference>
<comment type="function">
    <text evidence="4">Dirigent proteins impart stereoselectivity on the phenoxy radical-coupling reaction, yielding optically active lignans from two molecules of coniferyl alcohol in the biosynthesis of lignans, flavonolignans, and alkaloids and thus plays a central role in plant secondary metabolism.</text>
</comment>
<reference evidence="5" key="1">
    <citation type="submission" date="2016-02" db="EMBL/GenBank/DDBJ databases">
        <title>WGS assembly of Manihot esculenta.</title>
        <authorList>
            <person name="Bredeson J.V."/>
            <person name="Prochnik S.E."/>
            <person name="Lyons J.B."/>
            <person name="Schmutz J."/>
            <person name="Grimwood J."/>
            <person name="Vrebalov J."/>
            <person name="Bart R.S."/>
            <person name="Amuge T."/>
            <person name="Ferguson M.E."/>
            <person name="Green R."/>
            <person name="Putnam N."/>
            <person name="Stites J."/>
            <person name="Rounsley S."/>
            <person name="Rokhsar D.S."/>
        </authorList>
    </citation>
    <scope>NUCLEOTIDE SEQUENCE [LARGE SCALE GENOMIC DNA]</scope>
    <source>
        <tissue evidence="5">Leaf</tissue>
    </source>
</reference>
<dbReference type="InterPro" id="IPR004265">
    <property type="entry name" value="Dirigent"/>
</dbReference>
<dbReference type="AlphaFoldDB" id="A0A2C9WBG8"/>
<organism evidence="5">
    <name type="scientific">Manihot esculenta</name>
    <name type="common">Cassava</name>
    <name type="synonym">Jatropha manihot</name>
    <dbReference type="NCBI Taxonomy" id="3983"/>
    <lineage>
        <taxon>Eukaryota</taxon>
        <taxon>Viridiplantae</taxon>
        <taxon>Streptophyta</taxon>
        <taxon>Embryophyta</taxon>
        <taxon>Tracheophyta</taxon>
        <taxon>Spermatophyta</taxon>
        <taxon>Magnoliopsida</taxon>
        <taxon>eudicotyledons</taxon>
        <taxon>Gunneridae</taxon>
        <taxon>Pentapetalae</taxon>
        <taxon>rosids</taxon>
        <taxon>fabids</taxon>
        <taxon>Malpighiales</taxon>
        <taxon>Euphorbiaceae</taxon>
        <taxon>Crotonoideae</taxon>
        <taxon>Manihoteae</taxon>
        <taxon>Manihot</taxon>
    </lineage>
</organism>
<dbReference type="EMBL" id="CM004388">
    <property type="protein sequence ID" value="OAY56415.1"/>
    <property type="molecule type" value="Genomic_DNA"/>
</dbReference>
<dbReference type="Gene3D" id="2.40.480.10">
    <property type="entry name" value="Allene oxide cyclase-like"/>
    <property type="match status" value="1"/>
</dbReference>
<keyword evidence="4" id="KW-0052">Apoplast</keyword>
<evidence type="ECO:0000256" key="2">
    <source>
        <dbReference type="ARBA" id="ARBA00011738"/>
    </source>
</evidence>
<feature type="chain" id="PRO_5011830793" description="Dirigent protein" evidence="4">
    <location>
        <begin position="24"/>
        <end position="177"/>
    </location>
</feature>
<dbReference type="InterPro" id="IPR044859">
    <property type="entry name" value="Allene_oxi_cyc_Dirigent"/>
</dbReference>
<evidence type="ECO:0000256" key="3">
    <source>
        <dbReference type="ARBA" id="ARBA00022525"/>
    </source>
</evidence>
<dbReference type="GO" id="GO:0009699">
    <property type="term" value="P:phenylpropanoid biosynthetic process"/>
    <property type="evidence" value="ECO:0007669"/>
    <property type="project" value="UniProtKB-ARBA"/>
</dbReference>
<dbReference type="STRING" id="3983.A0A2C9WBG8"/>
<comment type="subcellular location">
    <subcellularLocation>
        <location evidence="4">Secreted</location>
        <location evidence="4">Extracellular space</location>
        <location evidence="4">Apoplast</location>
    </subcellularLocation>
</comment>
<comment type="similarity">
    <text evidence="1 4">Belongs to the plant dirigent protein family.</text>
</comment>
<proteinExistence type="inferred from homology"/>
<dbReference type="PANTHER" id="PTHR46442:SF6">
    <property type="entry name" value="DIRIGENT PROTEIN 5"/>
    <property type="match status" value="1"/>
</dbReference>
<gene>
    <name evidence="5" type="ORF">MANES_02G014400</name>
</gene>
<keyword evidence="3 4" id="KW-0964">Secreted</keyword>
<dbReference type="GO" id="GO:0048046">
    <property type="term" value="C:apoplast"/>
    <property type="evidence" value="ECO:0007669"/>
    <property type="project" value="UniProtKB-SubCell"/>
</dbReference>
<accession>A0A2C9WBG8</accession>
<keyword evidence="4" id="KW-0732">Signal</keyword>
<dbReference type="Pfam" id="PF03018">
    <property type="entry name" value="Dirigent"/>
    <property type="match status" value="1"/>
</dbReference>
<sequence>MKQLVVKSWFFFFFLLASQSVSAHKKSFNQKEPCKRFVLYYHDILFNGTDSANATSAAATEPTELNKFNFDNSLRTHSVARAQGFYFYDMRSSYTAWFAYTLIFNSTKNKGTINIMGADLMMEKTRDFSVVGGTGDFFMARGIATIQTDTSQGDYYFRLKMDIKLYVNVMKIIRFYE</sequence>
<evidence type="ECO:0000256" key="4">
    <source>
        <dbReference type="RuleBase" id="RU363099"/>
    </source>
</evidence>
<name>A0A2C9WBG8_MANES</name>
<feature type="signal peptide" evidence="4">
    <location>
        <begin position="1"/>
        <end position="23"/>
    </location>
</feature>
<evidence type="ECO:0000256" key="1">
    <source>
        <dbReference type="ARBA" id="ARBA00010746"/>
    </source>
</evidence>
<protein>
    <recommendedName>
        <fullName evidence="4">Dirigent protein</fullName>
    </recommendedName>
</protein>
<evidence type="ECO:0000313" key="5">
    <source>
        <dbReference type="EMBL" id="OAY56415.1"/>
    </source>
</evidence>